<keyword evidence="6" id="KW-0406">Ion transport</keyword>
<dbReference type="InterPro" id="IPR003445">
    <property type="entry name" value="Cat_transpt"/>
</dbReference>
<dbReference type="PANTHER" id="PTHR32024:SF1">
    <property type="entry name" value="KTR SYSTEM POTASSIUM UPTAKE PROTEIN B"/>
    <property type="match status" value="1"/>
</dbReference>
<protein>
    <submittedName>
        <fullName evidence="9">Potassium uptake protein, integral membrane component, KtrB</fullName>
    </submittedName>
</protein>
<reference evidence="9 10" key="1">
    <citation type="submission" date="2017-02" db="EMBL/GenBank/DDBJ databases">
        <authorList>
            <person name="Peterson S.W."/>
        </authorList>
    </citation>
    <scope>NUCLEOTIDE SEQUENCE [LARGE SCALE GENOMIC DNA]</scope>
    <source>
        <strain evidence="9 10">LSP_Lj1</strain>
    </source>
</reference>
<proteinExistence type="predicted"/>
<evidence type="ECO:0000256" key="8">
    <source>
        <dbReference type="SAM" id="Phobius"/>
    </source>
</evidence>
<dbReference type="GO" id="GO:0008324">
    <property type="term" value="F:monoatomic cation transmembrane transporter activity"/>
    <property type="evidence" value="ECO:0007669"/>
    <property type="project" value="InterPro"/>
</dbReference>
<evidence type="ECO:0000256" key="5">
    <source>
        <dbReference type="ARBA" id="ARBA00022989"/>
    </source>
</evidence>
<dbReference type="STRING" id="1255658.FM114_00495"/>
<keyword evidence="10" id="KW-1185">Reference proteome</keyword>
<evidence type="ECO:0000256" key="1">
    <source>
        <dbReference type="ARBA" id="ARBA00004651"/>
    </source>
</evidence>
<keyword evidence="3" id="KW-1003">Cell membrane</keyword>
<dbReference type="AlphaFoldDB" id="A0A1R4I8R7"/>
<dbReference type="PANTHER" id="PTHR32024">
    <property type="entry name" value="TRK SYSTEM POTASSIUM UPTAKE PROTEIN TRKG-RELATED"/>
    <property type="match status" value="1"/>
</dbReference>
<name>A0A1R4I8R7_9ACTN</name>
<evidence type="ECO:0000256" key="7">
    <source>
        <dbReference type="ARBA" id="ARBA00023136"/>
    </source>
</evidence>
<dbReference type="Pfam" id="PF02386">
    <property type="entry name" value="TrkH"/>
    <property type="match status" value="1"/>
</dbReference>
<evidence type="ECO:0000256" key="6">
    <source>
        <dbReference type="ARBA" id="ARBA00023065"/>
    </source>
</evidence>
<feature type="transmembrane region" description="Helical" evidence="8">
    <location>
        <begin position="350"/>
        <end position="371"/>
    </location>
</feature>
<organism evidence="9 10">
    <name type="scientific">Luteococcus japonicus LSP_Lj1</name>
    <dbReference type="NCBI Taxonomy" id="1255658"/>
    <lineage>
        <taxon>Bacteria</taxon>
        <taxon>Bacillati</taxon>
        <taxon>Actinomycetota</taxon>
        <taxon>Actinomycetes</taxon>
        <taxon>Propionibacteriales</taxon>
        <taxon>Propionibacteriaceae</taxon>
        <taxon>Luteococcus</taxon>
    </lineage>
</organism>
<dbReference type="RefSeq" id="WP_218668403.1">
    <property type="nucleotide sequence ID" value="NZ_FUKQ01000001.1"/>
</dbReference>
<dbReference type="GO" id="GO:0030001">
    <property type="term" value="P:metal ion transport"/>
    <property type="evidence" value="ECO:0007669"/>
    <property type="project" value="UniProtKB-ARBA"/>
</dbReference>
<evidence type="ECO:0000313" key="9">
    <source>
        <dbReference type="EMBL" id="SJN16178.1"/>
    </source>
</evidence>
<keyword evidence="5 8" id="KW-1133">Transmembrane helix</keyword>
<feature type="transmembrane region" description="Helical" evidence="8">
    <location>
        <begin position="405"/>
        <end position="428"/>
    </location>
</feature>
<feature type="transmembrane region" description="Helical" evidence="8">
    <location>
        <begin position="188"/>
        <end position="208"/>
    </location>
</feature>
<dbReference type="Proteomes" id="UP000188342">
    <property type="component" value="Unassembled WGS sequence"/>
</dbReference>
<evidence type="ECO:0000256" key="4">
    <source>
        <dbReference type="ARBA" id="ARBA00022692"/>
    </source>
</evidence>
<evidence type="ECO:0000256" key="2">
    <source>
        <dbReference type="ARBA" id="ARBA00022448"/>
    </source>
</evidence>
<keyword evidence="4 8" id="KW-0812">Transmembrane</keyword>
<evidence type="ECO:0000256" key="3">
    <source>
        <dbReference type="ARBA" id="ARBA00022475"/>
    </source>
</evidence>
<comment type="subcellular location">
    <subcellularLocation>
        <location evidence="1">Cell membrane</location>
        <topology evidence="1">Multi-pass membrane protein</topology>
    </subcellularLocation>
</comment>
<keyword evidence="2" id="KW-0813">Transport</keyword>
<gene>
    <name evidence="9" type="ORF">FM114_00495</name>
</gene>
<feature type="transmembrane region" description="Helical" evidence="8">
    <location>
        <begin position="156"/>
        <end position="176"/>
    </location>
</feature>
<dbReference type="GO" id="GO:0005886">
    <property type="term" value="C:plasma membrane"/>
    <property type="evidence" value="ECO:0007669"/>
    <property type="project" value="UniProtKB-SubCell"/>
</dbReference>
<feature type="transmembrane region" description="Helical" evidence="8">
    <location>
        <begin position="229"/>
        <end position="248"/>
    </location>
</feature>
<dbReference type="EMBL" id="FUKQ01000001">
    <property type="protein sequence ID" value="SJN16178.1"/>
    <property type="molecule type" value="Genomic_DNA"/>
</dbReference>
<evidence type="ECO:0000313" key="10">
    <source>
        <dbReference type="Proteomes" id="UP000188342"/>
    </source>
</evidence>
<keyword evidence="7 8" id="KW-0472">Membrane</keyword>
<feature type="transmembrane region" description="Helical" evidence="8">
    <location>
        <begin position="12"/>
        <end position="30"/>
    </location>
</feature>
<accession>A0A1R4I8R7</accession>
<feature type="transmembrane region" description="Helical" evidence="8">
    <location>
        <begin position="127"/>
        <end position="149"/>
    </location>
</feature>
<feature type="transmembrane region" description="Helical" evidence="8">
    <location>
        <begin position="73"/>
        <end position="98"/>
    </location>
</feature>
<feature type="transmembrane region" description="Helical" evidence="8">
    <location>
        <begin position="42"/>
        <end position="61"/>
    </location>
</feature>
<sequence>MRRIFSQRPGRLVPLAYLVGWLTGTALLLLPAATTPGNHTGWWQASFTAMSALCITGLAVVDTATHWSPLGQVVILALVQLGGFGIMTLTSMLLFHVVRRVDHRTARLAQTETRSTITGIENIPRRILTMTMAAEGAIMVLLTGRFLCLGYELPSALWRGFFHAVSAFNNAGFALYSDNLVGFNADPFVMLPICVAIVAGGLGFPVYLELLERHRGHTSRRVPSVHLRLTVLGTLALLVAGYLTFVVFEWNNPDTLGGQSWSGKALGALGGSVFPRTAGFNSIDYAQASQPTLAINFGLMLIGGGSAGTAGGIKVTTVAVLLLAVSTEIAGEAKTVFGGRKISSALTRQALAVTTLATAVVFTAILVLASLENQPLHALTFEVISAFGTVGLSMNLTPLLRPGSWAVLMVLMFLGRVGPVTVATALALHSRPRRYEVPQEDPLVG</sequence>